<evidence type="ECO:0000313" key="11">
    <source>
        <dbReference type="EMBL" id="EDV28967.1"/>
    </source>
</evidence>
<feature type="domain" description="SLC41A/MgtE integral membrane" evidence="10">
    <location>
        <begin position="296"/>
        <end position="434"/>
    </location>
</feature>
<dbReference type="InterPro" id="IPR036739">
    <property type="entry name" value="SLC41_membr_dom_sf"/>
</dbReference>
<dbReference type="HOGENOM" id="CLU_018207_3_0_1"/>
<protein>
    <recommendedName>
        <fullName evidence="10">SLC41A/MgtE integral membrane domain-containing protein</fullName>
    </recommendedName>
</protein>
<dbReference type="PANTHER" id="PTHR16228">
    <property type="entry name" value="DIVALENT CATION TRANSPORTER SOLUTE CARRIER FAMILY 41"/>
    <property type="match status" value="1"/>
</dbReference>
<evidence type="ECO:0000256" key="7">
    <source>
        <dbReference type="ARBA" id="ARBA00023065"/>
    </source>
</evidence>
<dbReference type="AlphaFoldDB" id="B3RI71"/>
<dbReference type="InParanoid" id="B3RI71"/>
<dbReference type="FunFam" id="1.10.357.20:FF:000015">
    <property type="entry name" value="Solute carrier family 41 member 1"/>
    <property type="match status" value="1"/>
</dbReference>
<evidence type="ECO:0000256" key="3">
    <source>
        <dbReference type="ARBA" id="ARBA00022448"/>
    </source>
</evidence>
<organism evidence="11 12">
    <name type="scientific">Trichoplax adhaerens</name>
    <name type="common">Trichoplax reptans</name>
    <dbReference type="NCBI Taxonomy" id="10228"/>
    <lineage>
        <taxon>Eukaryota</taxon>
        <taxon>Metazoa</taxon>
        <taxon>Placozoa</taxon>
        <taxon>Uniplacotomia</taxon>
        <taxon>Trichoplacea</taxon>
        <taxon>Trichoplacidae</taxon>
        <taxon>Trichoplax</taxon>
    </lineage>
</organism>
<dbReference type="eggNOG" id="KOG3788">
    <property type="taxonomic scope" value="Eukaryota"/>
</dbReference>
<accession>B3RI71</accession>
<keyword evidence="8 9" id="KW-0472">Membrane</keyword>
<evidence type="ECO:0000256" key="2">
    <source>
        <dbReference type="ARBA" id="ARBA00009749"/>
    </source>
</evidence>
<feature type="domain" description="SLC41A/MgtE integral membrane" evidence="10">
    <location>
        <begin position="83"/>
        <end position="217"/>
    </location>
</feature>
<dbReference type="OMA" id="WDPDNVT"/>
<evidence type="ECO:0000313" key="12">
    <source>
        <dbReference type="Proteomes" id="UP000009022"/>
    </source>
</evidence>
<dbReference type="Gene3D" id="1.10.357.20">
    <property type="entry name" value="SLC41 divalent cation transporters, integral membrane domain"/>
    <property type="match status" value="2"/>
</dbReference>
<dbReference type="CTD" id="6750118"/>
<evidence type="ECO:0000256" key="4">
    <source>
        <dbReference type="ARBA" id="ARBA00022692"/>
    </source>
</evidence>
<dbReference type="KEGG" id="tad:TRIADDRAFT_19963"/>
<dbReference type="GO" id="GO:0008324">
    <property type="term" value="F:monoatomic cation transmembrane transporter activity"/>
    <property type="evidence" value="ECO:0007669"/>
    <property type="project" value="InterPro"/>
</dbReference>
<feature type="transmembrane region" description="Helical" evidence="9">
    <location>
        <begin position="119"/>
        <end position="147"/>
    </location>
</feature>
<dbReference type="Pfam" id="PF01769">
    <property type="entry name" value="MgtE"/>
    <property type="match status" value="2"/>
</dbReference>
<sequence>MIDTDYQELSAKENNVADNKQLPDQLSAEDITVDTVESSWAILSEVTLPFLIAGLGTVCAGLLLDVVQHWRVFVQVPEIFIMVPALLGLKGNLEMTLASRLSTASNLGLMDNPESNWKIITGNISLTQVQALVVGFLASLAAVIFKFITDGHVSIIHGLLLCTSSLITASLASLFLGIIMVSVILLSKKYNINPDNVATPIAASFGDLITLSLLSGISNTFYLRLYNQLYLALLSAAIIILLLPVLWIVTRRNEFTRDLLYSSWIPIVSAMIISSLGGLILDKAVSKYHGVAVFSPVVNGVGGNIAAVQASRISTFLHQSSHLGLVPTAESGSCGYCITKGIHLRSALLLYSLVVPGHMIFLYIISYLGAGHATYTLVFCLFYLIITLIQVALLLICTNWLVFKFWEWECDPDNYAIPYLTALGDLVGTGLLAAAFVVIEKLNNASLANT</sequence>
<feature type="transmembrane region" description="Helical" evidence="9">
    <location>
        <begin position="261"/>
        <end position="281"/>
    </location>
</feature>
<dbReference type="PhylomeDB" id="B3RI71"/>
<comment type="similarity">
    <text evidence="2">Belongs to the SLC41A transporter family.</text>
</comment>
<feature type="transmembrane region" description="Helical" evidence="9">
    <location>
        <begin position="348"/>
        <end position="369"/>
    </location>
</feature>
<dbReference type="FunFam" id="1.10.357.20:FF:000001">
    <property type="entry name" value="Solute carrier family 41 member 2"/>
    <property type="match status" value="1"/>
</dbReference>
<dbReference type="STRING" id="10228.B3RI71"/>
<evidence type="ECO:0000256" key="5">
    <source>
        <dbReference type="ARBA" id="ARBA00022842"/>
    </source>
</evidence>
<feature type="transmembrane region" description="Helical" evidence="9">
    <location>
        <begin position="415"/>
        <end position="439"/>
    </location>
</feature>
<keyword evidence="12" id="KW-1185">Reference proteome</keyword>
<dbReference type="PANTHER" id="PTHR16228:SF7">
    <property type="entry name" value="SLC41A_MGTE INTEGRAL MEMBRANE DOMAIN-CONTAINING PROTEIN"/>
    <property type="match status" value="1"/>
</dbReference>
<comment type="subcellular location">
    <subcellularLocation>
        <location evidence="1">Membrane</location>
        <topology evidence="1">Multi-pass membrane protein</topology>
    </subcellularLocation>
</comment>
<dbReference type="GeneID" id="6750118"/>
<keyword evidence="3" id="KW-0813">Transport</keyword>
<dbReference type="InterPro" id="IPR045349">
    <property type="entry name" value="SLC41A1-3"/>
</dbReference>
<dbReference type="SUPFAM" id="SSF161093">
    <property type="entry name" value="MgtE membrane domain-like"/>
    <property type="match status" value="2"/>
</dbReference>
<evidence type="ECO:0000256" key="9">
    <source>
        <dbReference type="SAM" id="Phobius"/>
    </source>
</evidence>
<feature type="transmembrane region" description="Helical" evidence="9">
    <location>
        <begin position="229"/>
        <end position="249"/>
    </location>
</feature>
<reference evidence="11 12" key="1">
    <citation type="journal article" date="2008" name="Nature">
        <title>The Trichoplax genome and the nature of placozoans.</title>
        <authorList>
            <person name="Srivastava M."/>
            <person name="Begovic E."/>
            <person name="Chapman J."/>
            <person name="Putnam N.H."/>
            <person name="Hellsten U."/>
            <person name="Kawashima T."/>
            <person name="Kuo A."/>
            <person name="Mitros T."/>
            <person name="Salamov A."/>
            <person name="Carpenter M.L."/>
            <person name="Signorovitch A.Y."/>
            <person name="Moreno M.A."/>
            <person name="Kamm K."/>
            <person name="Grimwood J."/>
            <person name="Schmutz J."/>
            <person name="Shapiro H."/>
            <person name="Grigoriev I.V."/>
            <person name="Buss L.W."/>
            <person name="Schierwater B."/>
            <person name="Dellaporta S.L."/>
            <person name="Rokhsar D.S."/>
        </authorList>
    </citation>
    <scope>NUCLEOTIDE SEQUENCE [LARGE SCALE GENOMIC DNA]</scope>
    <source>
        <strain evidence="11 12">Grell-BS-1999</strain>
    </source>
</reference>
<feature type="transmembrane region" description="Helical" evidence="9">
    <location>
        <begin position="375"/>
        <end position="403"/>
    </location>
</feature>
<dbReference type="Proteomes" id="UP000009022">
    <property type="component" value="Unassembled WGS sequence"/>
</dbReference>
<evidence type="ECO:0000259" key="10">
    <source>
        <dbReference type="Pfam" id="PF01769"/>
    </source>
</evidence>
<feature type="transmembrane region" description="Helical" evidence="9">
    <location>
        <begin position="197"/>
        <end position="217"/>
    </location>
</feature>
<feature type="transmembrane region" description="Helical" evidence="9">
    <location>
        <begin position="159"/>
        <end position="185"/>
    </location>
</feature>
<keyword evidence="4 9" id="KW-0812">Transmembrane</keyword>
<keyword evidence="6 9" id="KW-1133">Transmembrane helix</keyword>
<dbReference type="RefSeq" id="XP_002108169.1">
    <property type="nucleotide sequence ID" value="XM_002108133.1"/>
</dbReference>
<evidence type="ECO:0000256" key="6">
    <source>
        <dbReference type="ARBA" id="ARBA00022989"/>
    </source>
</evidence>
<keyword evidence="5" id="KW-0460">Magnesium</keyword>
<dbReference type="OrthoDB" id="5791097at2759"/>
<dbReference type="InterPro" id="IPR006667">
    <property type="entry name" value="SLC41_membr_dom"/>
</dbReference>
<proteinExistence type="inferred from homology"/>
<gene>
    <name evidence="11" type="ORF">TRIADDRAFT_19963</name>
</gene>
<dbReference type="EMBL" id="DS985241">
    <property type="protein sequence ID" value="EDV28967.1"/>
    <property type="molecule type" value="Genomic_DNA"/>
</dbReference>
<feature type="transmembrane region" description="Helical" evidence="9">
    <location>
        <begin position="46"/>
        <end position="67"/>
    </location>
</feature>
<evidence type="ECO:0000256" key="1">
    <source>
        <dbReference type="ARBA" id="ARBA00004141"/>
    </source>
</evidence>
<dbReference type="GO" id="GO:0005886">
    <property type="term" value="C:plasma membrane"/>
    <property type="evidence" value="ECO:0000318"/>
    <property type="project" value="GO_Central"/>
</dbReference>
<dbReference type="FunCoup" id="B3RI71">
    <property type="interactions" value="472"/>
</dbReference>
<evidence type="ECO:0000256" key="8">
    <source>
        <dbReference type="ARBA" id="ARBA00023136"/>
    </source>
</evidence>
<keyword evidence="7" id="KW-0406">Ion transport</keyword>
<name>B3RI71_TRIAD</name>